<evidence type="ECO:0000313" key="4">
    <source>
        <dbReference type="Proteomes" id="UP001501598"/>
    </source>
</evidence>
<protein>
    <recommendedName>
        <fullName evidence="2">DUF5709 domain-containing protein</fullName>
    </recommendedName>
</protein>
<dbReference type="InterPro" id="IPR043763">
    <property type="entry name" value="DUF5709"/>
</dbReference>
<feature type="region of interest" description="Disordered" evidence="1">
    <location>
        <begin position="1"/>
        <end position="205"/>
    </location>
</feature>
<dbReference type="Proteomes" id="UP001501598">
    <property type="component" value="Unassembled WGS sequence"/>
</dbReference>
<comment type="caution">
    <text evidence="3">The sequence shown here is derived from an EMBL/GenBank/DDBJ whole genome shotgun (WGS) entry which is preliminary data.</text>
</comment>
<evidence type="ECO:0000256" key="1">
    <source>
        <dbReference type="SAM" id="MobiDB-lite"/>
    </source>
</evidence>
<dbReference type="EMBL" id="BAABGT010000075">
    <property type="protein sequence ID" value="GAA4553127.1"/>
    <property type="molecule type" value="Genomic_DNA"/>
</dbReference>
<dbReference type="Pfam" id="PF18970">
    <property type="entry name" value="DUF5709"/>
    <property type="match status" value="1"/>
</dbReference>
<evidence type="ECO:0000259" key="2">
    <source>
        <dbReference type="Pfam" id="PF18970"/>
    </source>
</evidence>
<name>A0ABP8RYH7_9PSEU</name>
<keyword evidence="4" id="KW-1185">Reference proteome</keyword>
<feature type="compositionally biased region" description="Low complexity" evidence="1">
    <location>
        <begin position="90"/>
        <end position="99"/>
    </location>
</feature>
<feature type="domain" description="DUF5709" evidence="2">
    <location>
        <begin position="81"/>
        <end position="124"/>
    </location>
</feature>
<accession>A0ABP8RYH7</accession>
<reference evidence="4" key="1">
    <citation type="journal article" date="2019" name="Int. J. Syst. Evol. Microbiol.">
        <title>The Global Catalogue of Microorganisms (GCM) 10K type strain sequencing project: providing services to taxonomists for standard genome sequencing and annotation.</title>
        <authorList>
            <consortium name="The Broad Institute Genomics Platform"/>
            <consortium name="The Broad Institute Genome Sequencing Center for Infectious Disease"/>
            <person name="Wu L."/>
            <person name="Ma J."/>
        </authorList>
    </citation>
    <scope>NUCLEOTIDE SEQUENCE [LARGE SCALE GENOMIC DNA]</scope>
    <source>
        <strain evidence="4">JCM 17906</strain>
    </source>
</reference>
<sequence>MCPTVAGYAGDMPDETPDTGADMADALQLDPGETLTEGDPLDAGYSPPDRPYAVEDPAMTGTAETLDERLSRELPEESGPVDDDRTGRLAAAETGADGSATDDADARDVGVDGGAAAAEEAAVHDTETGIEPVVDDSPAGDPEVAEALEEEERPAAAQADAERDYRSETPPQEPGARRIDANPDTGGVPDVDGARDAGVTPGSWR</sequence>
<feature type="compositionally biased region" description="Acidic residues" evidence="1">
    <location>
        <begin position="143"/>
        <end position="152"/>
    </location>
</feature>
<proteinExistence type="predicted"/>
<gene>
    <name evidence="3" type="ORF">GCM10023175_48340</name>
</gene>
<feature type="compositionally biased region" description="Basic and acidic residues" evidence="1">
    <location>
        <begin position="66"/>
        <end position="75"/>
    </location>
</feature>
<organism evidence="3 4">
    <name type="scientific">Pseudonocardia xishanensis</name>
    <dbReference type="NCBI Taxonomy" id="630995"/>
    <lineage>
        <taxon>Bacteria</taxon>
        <taxon>Bacillati</taxon>
        <taxon>Actinomycetota</taxon>
        <taxon>Actinomycetes</taxon>
        <taxon>Pseudonocardiales</taxon>
        <taxon>Pseudonocardiaceae</taxon>
        <taxon>Pseudonocardia</taxon>
    </lineage>
</organism>
<evidence type="ECO:0000313" key="3">
    <source>
        <dbReference type="EMBL" id="GAA4553127.1"/>
    </source>
</evidence>